<name>A0ABU1GSN6_9GAMM</name>
<evidence type="ECO:0008006" key="4">
    <source>
        <dbReference type="Google" id="ProtNLM"/>
    </source>
</evidence>
<dbReference type="RefSeq" id="WP_251592361.1">
    <property type="nucleotide sequence ID" value="NZ_JAMLJI010000002.1"/>
</dbReference>
<sequence>MMKSISRWARYPLILLALALTGCASGLNAQQQQEYAMYKERGQVQVVKDPDSSAILGMLPGGGSWYTGNYGVAALNTALWPLSMLWDPANGYNAATSANYLATRSYLQEQQRKEEARLKTRRATGKLSEKDYAKALKELKAKYTITPMNQILTQPDTHQELASNTHR</sequence>
<evidence type="ECO:0000256" key="1">
    <source>
        <dbReference type="SAM" id="SignalP"/>
    </source>
</evidence>
<accession>A0ABU1GSN6</accession>
<proteinExistence type="predicted"/>
<reference evidence="2 3" key="1">
    <citation type="submission" date="2023-04" db="EMBL/GenBank/DDBJ databases">
        <title>A long-awaited taxogenomic arrangement of the family Halomonadaceae.</title>
        <authorList>
            <person name="De La Haba R."/>
            <person name="Chuvochina M."/>
            <person name="Wittouck S."/>
            <person name="Arahal D.R."/>
            <person name="Sanchez-Porro C."/>
            <person name="Hugenholtz P."/>
            <person name="Ventosa A."/>
        </authorList>
    </citation>
    <scope>NUCLEOTIDE SEQUENCE [LARGE SCALE GENOMIC DNA]</scope>
    <source>
        <strain evidence="2 3">DSM 22428</strain>
    </source>
</reference>
<dbReference type="PROSITE" id="PS51257">
    <property type="entry name" value="PROKAR_LIPOPROTEIN"/>
    <property type="match status" value="1"/>
</dbReference>
<dbReference type="EMBL" id="JARWAO010000001">
    <property type="protein sequence ID" value="MDR5895039.1"/>
    <property type="molecule type" value="Genomic_DNA"/>
</dbReference>
<keyword evidence="1" id="KW-0732">Signal</keyword>
<feature type="chain" id="PRO_5045410036" description="Lipoprotein" evidence="1">
    <location>
        <begin position="30"/>
        <end position="167"/>
    </location>
</feature>
<evidence type="ECO:0000313" key="3">
    <source>
        <dbReference type="Proteomes" id="UP001269375"/>
    </source>
</evidence>
<protein>
    <recommendedName>
        <fullName evidence="4">Lipoprotein</fullName>
    </recommendedName>
</protein>
<comment type="caution">
    <text evidence="2">The sequence shown here is derived from an EMBL/GenBank/DDBJ whole genome shotgun (WGS) entry which is preliminary data.</text>
</comment>
<keyword evidence="3" id="KW-1185">Reference proteome</keyword>
<dbReference type="Proteomes" id="UP001269375">
    <property type="component" value="Unassembled WGS sequence"/>
</dbReference>
<evidence type="ECO:0000313" key="2">
    <source>
        <dbReference type="EMBL" id="MDR5895039.1"/>
    </source>
</evidence>
<organism evidence="2 3">
    <name type="scientific">Larsenimonas suaedae</name>
    <dbReference type="NCBI Taxonomy" id="1851019"/>
    <lineage>
        <taxon>Bacteria</taxon>
        <taxon>Pseudomonadati</taxon>
        <taxon>Pseudomonadota</taxon>
        <taxon>Gammaproteobacteria</taxon>
        <taxon>Oceanospirillales</taxon>
        <taxon>Halomonadaceae</taxon>
        <taxon>Larsenimonas</taxon>
    </lineage>
</organism>
<gene>
    <name evidence="2" type="ORF">QC825_02975</name>
</gene>
<feature type="signal peptide" evidence="1">
    <location>
        <begin position="1"/>
        <end position="29"/>
    </location>
</feature>